<keyword evidence="2" id="KW-0472">Membrane</keyword>
<dbReference type="EMBL" id="CP021252">
    <property type="protein sequence ID" value="ART20742.1"/>
    <property type="molecule type" value="Genomic_DNA"/>
</dbReference>
<feature type="transmembrane region" description="Helical" evidence="2">
    <location>
        <begin position="138"/>
        <end position="164"/>
    </location>
</feature>
<evidence type="ECO:0000256" key="1">
    <source>
        <dbReference type="SAM" id="MobiDB-lite"/>
    </source>
</evidence>
<keyword evidence="2" id="KW-1133">Transmembrane helix</keyword>
<dbReference type="AlphaFoldDB" id="A0A2Z2IYS5"/>
<gene>
    <name evidence="3" type="ORF">CBE89_03995</name>
</gene>
<accession>A0A2Z2IYS5</accession>
<dbReference type="KEGG" id="cstr:CBE89_03995"/>
<evidence type="ECO:0000313" key="4">
    <source>
        <dbReference type="Proteomes" id="UP000250197"/>
    </source>
</evidence>
<reference evidence="3 4" key="1">
    <citation type="submission" date="2017-05" db="EMBL/GenBank/DDBJ databases">
        <title>Complete genome sequence of Corynebacterium striatum KC-Na-1 isolated from Neophocaena asiaeorientalis in Korea.</title>
        <authorList>
            <person name="Kim J.H."/>
            <person name="Lee K."/>
        </authorList>
    </citation>
    <scope>NUCLEOTIDE SEQUENCE [LARGE SCALE GENOMIC DNA]</scope>
    <source>
        <strain evidence="3 4">KC-Na-01</strain>
    </source>
</reference>
<proteinExistence type="predicted"/>
<feature type="transmembrane region" description="Helical" evidence="2">
    <location>
        <begin position="109"/>
        <end position="126"/>
    </location>
</feature>
<name>A0A2Z2IYS5_CORST</name>
<evidence type="ECO:0000313" key="3">
    <source>
        <dbReference type="EMBL" id="ART20742.1"/>
    </source>
</evidence>
<feature type="compositionally biased region" description="Basic and acidic residues" evidence="1">
    <location>
        <begin position="1"/>
        <end position="10"/>
    </location>
</feature>
<evidence type="ECO:0000256" key="2">
    <source>
        <dbReference type="SAM" id="Phobius"/>
    </source>
</evidence>
<keyword evidence="2" id="KW-0812">Transmembrane</keyword>
<dbReference type="RefSeq" id="WP_086890878.1">
    <property type="nucleotide sequence ID" value="NZ_CP021252.1"/>
</dbReference>
<protein>
    <submittedName>
        <fullName evidence="3">Uncharacterized protein</fullName>
    </submittedName>
</protein>
<feature type="region of interest" description="Disordered" evidence="1">
    <location>
        <begin position="1"/>
        <end position="24"/>
    </location>
</feature>
<dbReference type="Proteomes" id="UP000250197">
    <property type="component" value="Chromosome"/>
</dbReference>
<feature type="transmembrane region" description="Helical" evidence="2">
    <location>
        <begin position="70"/>
        <end position="88"/>
    </location>
</feature>
<organism evidence="3 4">
    <name type="scientific">Corynebacterium striatum</name>
    <dbReference type="NCBI Taxonomy" id="43770"/>
    <lineage>
        <taxon>Bacteria</taxon>
        <taxon>Bacillati</taxon>
        <taxon>Actinomycetota</taxon>
        <taxon>Actinomycetes</taxon>
        <taxon>Mycobacteriales</taxon>
        <taxon>Corynebacteriaceae</taxon>
        <taxon>Corynebacterium</taxon>
    </lineage>
</organism>
<sequence>MAEIDEHTEGPEEGADATAEVAKPVDTPHTVAQARALNEPSIKDLFITSVPLSLAFALSSSDLPHYPGQYLLVGICIVLTVAAGINVVRKKPKLIQAAPEEFKSGDYSSLAYIGPFIPIALPPVLWGMDDLGLLPDVAVSPILLSVVKAIYLVPAFSLGAWASLNGPYRVGRRRIRKTLESTSLEGITVTTLDAVTKHADIISCLVAAGAVEGNMVTAARLSKLLGVTPELEERLRELEKTGVVKLRGVRHSDNTRTWDVTLTELGVRSMHEARTR</sequence>